<evidence type="ECO:0000256" key="1">
    <source>
        <dbReference type="SAM" id="Phobius"/>
    </source>
</evidence>
<protein>
    <submittedName>
        <fullName evidence="2">Uncharacterized protein</fullName>
    </submittedName>
</protein>
<organism evidence="2 3">
    <name type="scientific">Aphis glycines</name>
    <name type="common">Soybean aphid</name>
    <dbReference type="NCBI Taxonomy" id="307491"/>
    <lineage>
        <taxon>Eukaryota</taxon>
        <taxon>Metazoa</taxon>
        <taxon>Ecdysozoa</taxon>
        <taxon>Arthropoda</taxon>
        <taxon>Hexapoda</taxon>
        <taxon>Insecta</taxon>
        <taxon>Pterygota</taxon>
        <taxon>Neoptera</taxon>
        <taxon>Paraneoptera</taxon>
        <taxon>Hemiptera</taxon>
        <taxon>Sternorrhyncha</taxon>
        <taxon>Aphidomorpha</taxon>
        <taxon>Aphidoidea</taxon>
        <taxon>Aphididae</taxon>
        <taxon>Aphidini</taxon>
        <taxon>Aphis</taxon>
        <taxon>Aphis</taxon>
    </lineage>
</organism>
<feature type="transmembrane region" description="Helical" evidence="1">
    <location>
        <begin position="371"/>
        <end position="389"/>
    </location>
</feature>
<sequence>MHHQYLYNLEDQLNKYPDHGSLFCPPIMAKENPYELNLDNTNNNDSIDIIDKLNELVCCLNIDEGCQMLLKPSTTDLQNEIKFDQRADQVFKHHRRHDQIMIENNIMNELQQSINIINNDLDKKFNKKELDSKNIIEIYDRLMTLKMLNLKHSINTKSLKDFIKLNKINLEEVTKIENELKVVQTINEKPSKKSDIKIPHTVKDHRPSILCISNRSRRNNHDTNFRVQPRINIERIRQSENLTNENIIFDSQVNEVIRMRYENDHTDMVESLNNQPNINQNTRHRYNEESMSNDLMTSSMEEDLQLIESPDFNSSVNLCKDNEDNNSGDIYLLLQPYNISILIFGIFLSAGTNKCLTMLNNSTILSPFFSYYSNHFTCWILFFWLFNSIQTIFQVQMQKMCPALAFQTLCPDVLLLGSNEEEKLVLY</sequence>
<keyword evidence="1" id="KW-0812">Transmembrane</keyword>
<reference evidence="2 3" key="1">
    <citation type="submission" date="2019-08" db="EMBL/GenBank/DDBJ databases">
        <title>The genome of the soybean aphid Biotype 1, its phylome, world population structure and adaptation to the North American continent.</title>
        <authorList>
            <person name="Giordano R."/>
            <person name="Donthu R.K."/>
            <person name="Hernandez A.G."/>
            <person name="Wright C.L."/>
            <person name="Zimin A.V."/>
        </authorList>
    </citation>
    <scope>NUCLEOTIDE SEQUENCE [LARGE SCALE GENOMIC DNA]</scope>
    <source>
        <tissue evidence="2">Whole aphids</tissue>
    </source>
</reference>
<keyword evidence="1" id="KW-0472">Membrane</keyword>
<evidence type="ECO:0000313" key="2">
    <source>
        <dbReference type="EMBL" id="KAE9537674.1"/>
    </source>
</evidence>
<comment type="caution">
    <text evidence="2">The sequence shown here is derived from an EMBL/GenBank/DDBJ whole genome shotgun (WGS) entry which is preliminary data.</text>
</comment>
<accession>A0A6G0TRW6</accession>
<proteinExistence type="predicted"/>
<dbReference type="EMBL" id="VYZN01000018">
    <property type="protein sequence ID" value="KAE9537674.1"/>
    <property type="molecule type" value="Genomic_DNA"/>
</dbReference>
<name>A0A6G0TRW6_APHGL</name>
<dbReference type="OrthoDB" id="6612392at2759"/>
<dbReference type="AlphaFoldDB" id="A0A6G0TRW6"/>
<keyword evidence="1" id="KW-1133">Transmembrane helix</keyword>
<feature type="transmembrane region" description="Helical" evidence="1">
    <location>
        <begin position="330"/>
        <end position="351"/>
    </location>
</feature>
<keyword evidence="3" id="KW-1185">Reference proteome</keyword>
<evidence type="ECO:0000313" key="3">
    <source>
        <dbReference type="Proteomes" id="UP000475862"/>
    </source>
</evidence>
<gene>
    <name evidence="2" type="ORF">AGLY_006697</name>
</gene>
<dbReference type="Proteomes" id="UP000475862">
    <property type="component" value="Unassembled WGS sequence"/>
</dbReference>